<evidence type="ECO:0000256" key="7">
    <source>
        <dbReference type="SAM" id="MobiDB-lite"/>
    </source>
</evidence>
<evidence type="ECO:0000259" key="9">
    <source>
        <dbReference type="PROSITE" id="PS51007"/>
    </source>
</evidence>
<evidence type="ECO:0000313" key="11">
    <source>
        <dbReference type="Proteomes" id="UP000239735"/>
    </source>
</evidence>
<dbReference type="InterPro" id="IPR036909">
    <property type="entry name" value="Cyt_c-like_dom_sf"/>
</dbReference>
<protein>
    <recommendedName>
        <fullName evidence="9">Cytochrome c domain-containing protein</fullName>
    </recommendedName>
</protein>
<sequence length="119" mass="12846">MKSWLPVVVLLLGCCCFAFASSREQRERGAADFASSGCQHCHSISGVGGHRGPDLSGVGRTKSKTAIRRQILDGSDVMPSFRDVLAPSEIKDLVAYLRSCRSKQYPAPASAPSHQQAQR</sequence>
<feature type="domain" description="Cytochrome c" evidence="9">
    <location>
        <begin position="24"/>
        <end position="101"/>
    </location>
</feature>
<dbReference type="GO" id="GO:0020037">
    <property type="term" value="F:heme binding"/>
    <property type="evidence" value="ECO:0007669"/>
    <property type="project" value="InterPro"/>
</dbReference>
<dbReference type="InterPro" id="IPR009056">
    <property type="entry name" value="Cyt_c-like_dom"/>
</dbReference>
<feature type="chain" id="PRO_5014686383" description="Cytochrome c domain-containing protein" evidence="8">
    <location>
        <begin position="21"/>
        <end position="119"/>
    </location>
</feature>
<dbReference type="Pfam" id="PF13442">
    <property type="entry name" value="Cytochrome_CBB3"/>
    <property type="match status" value="1"/>
</dbReference>
<dbReference type="OrthoDB" id="7933886at2"/>
<organism evidence="10 11">
    <name type="scientific">Candidatus Sulfuritelmatomonas gaucii</name>
    <dbReference type="NCBI Taxonomy" id="2043161"/>
    <lineage>
        <taxon>Bacteria</taxon>
        <taxon>Pseudomonadati</taxon>
        <taxon>Acidobacteriota</taxon>
        <taxon>Terriglobia</taxon>
        <taxon>Terriglobales</taxon>
        <taxon>Acidobacteriaceae</taxon>
        <taxon>Candidatus Sulfuritelmatomonas</taxon>
    </lineage>
</organism>
<evidence type="ECO:0000313" key="10">
    <source>
        <dbReference type="EMBL" id="SPE19149.1"/>
    </source>
</evidence>
<keyword evidence="3 6" id="KW-0479">Metal-binding</keyword>
<keyword evidence="8" id="KW-0732">Signal</keyword>
<keyword evidence="5 6" id="KW-0408">Iron</keyword>
<evidence type="ECO:0000256" key="6">
    <source>
        <dbReference type="PROSITE-ProRule" id="PRU00433"/>
    </source>
</evidence>
<keyword evidence="2 6" id="KW-0349">Heme</keyword>
<feature type="signal peptide" evidence="8">
    <location>
        <begin position="1"/>
        <end position="20"/>
    </location>
</feature>
<dbReference type="PANTHER" id="PTHR37823:SF1">
    <property type="entry name" value="CYTOCHROME C-553-LIKE"/>
    <property type="match status" value="1"/>
</dbReference>
<evidence type="ECO:0000256" key="1">
    <source>
        <dbReference type="ARBA" id="ARBA00022448"/>
    </source>
</evidence>
<dbReference type="GO" id="GO:0009055">
    <property type="term" value="F:electron transfer activity"/>
    <property type="evidence" value="ECO:0007669"/>
    <property type="project" value="InterPro"/>
</dbReference>
<keyword evidence="4" id="KW-0249">Electron transport</keyword>
<feature type="region of interest" description="Disordered" evidence="7">
    <location>
        <begin position="44"/>
        <end position="63"/>
    </location>
</feature>
<dbReference type="InterPro" id="IPR051811">
    <property type="entry name" value="Cytochrome_c550/c551-like"/>
</dbReference>
<reference evidence="11" key="1">
    <citation type="submission" date="2018-02" db="EMBL/GenBank/DDBJ databases">
        <authorList>
            <person name="Hausmann B."/>
        </authorList>
    </citation>
    <scope>NUCLEOTIDE SEQUENCE [LARGE SCALE GENOMIC DNA]</scope>
    <source>
        <strain evidence="11">Peat soil MAG SbA5</strain>
    </source>
</reference>
<evidence type="ECO:0000256" key="8">
    <source>
        <dbReference type="SAM" id="SignalP"/>
    </source>
</evidence>
<evidence type="ECO:0000256" key="2">
    <source>
        <dbReference type="ARBA" id="ARBA00022617"/>
    </source>
</evidence>
<proteinExistence type="predicted"/>
<dbReference type="PANTHER" id="PTHR37823">
    <property type="entry name" value="CYTOCHROME C-553-LIKE"/>
    <property type="match status" value="1"/>
</dbReference>
<dbReference type="Gene3D" id="1.10.760.10">
    <property type="entry name" value="Cytochrome c-like domain"/>
    <property type="match status" value="1"/>
</dbReference>
<dbReference type="AlphaFoldDB" id="A0A2N9L793"/>
<evidence type="ECO:0000256" key="4">
    <source>
        <dbReference type="ARBA" id="ARBA00022982"/>
    </source>
</evidence>
<dbReference type="Proteomes" id="UP000239735">
    <property type="component" value="Unassembled WGS sequence"/>
</dbReference>
<dbReference type="EMBL" id="OKRB01000077">
    <property type="protein sequence ID" value="SPE19149.1"/>
    <property type="molecule type" value="Genomic_DNA"/>
</dbReference>
<keyword evidence="1" id="KW-0813">Transport</keyword>
<gene>
    <name evidence="10" type="ORF">SBA5_210013</name>
</gene>
<evidence type="ECO:0000256" key="3">
    <source>
        <dbReference type="ARBA" id="ARBA00022723"/>
    </source>
</evidence>
<dbReference type="PROSITE" id="PS51007">
    <property type="entry name" value="CYTC"/>
    <property type="match status" value="1"/>
</dbReference>
<dbReference type="GO" id="GO:0046872">
    <property type="term" value="F:metal ion binding"/>
    <property type="evidence" value="ECO:0007669"/>
    <property type="project" value="UniProtKB-KW"/>
</dbReference>
<dbReference type="SUPFAM" id="SSF46626">
    <property type="entry name" value="Cytochrome c"/>
    <property type="match status" value="1"/>
</dbReference>
<evidence type="ECO:0000256" key="5">
    <source>
        <dbReference type="ARBA" id="ARBA00023004"/>
    </source>
</evidence>
<name>A0A2N9L793_9BACT</name>
<accession>A0A2N9L793</accession>